<keyword evidence="1" id="KW-0732">Signal</keyword>
<dbReference type="AlphaFoldDB" id="C1AEM4"/>
<evidence type="ECO:0000313" key="2">
    <source>
        <dbReference type="EMBL" id="BAH40951.1"/>
    </source>
</evidence>
<organism evidence="2 3">
    <name type="scientific">Gemmatimonas aurantiaca (strain DSM 14586 / JCM 11422 / NBRC 100505 / T-27)</name>
    <dbReference type="NCBI Taxonomy" id="379066"/>
    <lineage>
        <taxon>Bacteria</taxon>
        <taxon>Pseudomonadati</taxon>
        <taxon>Gemmatimonadota</taxon>
        <taxon>Gemmatimonadia</taxon>
        <taxon>Gemmatimonadales</taxon>
        <taxon>Gemmatimonadaceae</taxon>
        <taxon>Gemmatimonas</taxon>
    </lineage>
</organism>
<dbReference type="eggNOG" id="COG3823">
    <property type="taxonomic scope" value="Bacteria"/>
</dbReference>
<dbReference type="InterPro" id="IPR011044">
    <property type="entry name" value="Quino_amine_DH_bsu"/>
</dbReference>
<dbReference type="RefSeq" id="WP_015895718.1">
    <property type="nucleotide sequence ID" value="NC_012489.1"/>
</dbReference>
<evidence type="ECO:0000313" key="3">
    <source>
        <dbReference type="Proteomes" id="UP000002209"/>
    </source>
</evidence>
<dbReference type="KEGG" id="gau:GAU_3909"/>
<evidence type="ECO:0000256" key="1">
    <source>
        <dbReference type="SAM" id="SignalP"/>
    </source>
</evidence>
<feature type="signal peptide" evidence="1">
    <location>
        <begin position="1"/>
        <end position="30"/>
    </location>
</feature>
<dbReference type="GO" id="GO:0016603">
    <property type="term" value="F:glutaminyl-peptide cyclotransferase activity"/>
    <property type="evidence" value="ECO:0007669"/>
    <property type="project" value="InterPro"/>
</dbReference>
<keyword evidence="3" id="KW-1185">Reference proteome</keyword>
<name>C1AEM4_GEMAT</name>
<feature type="chain" id="PRO_5002906907" evidence="1">
    <location>
        <begin position="31"/>
        <end position="283"/>
    </location>
</feature>
<dbReference type="STRING" id="379066.GAU_3909"/>
<dbReference type="Gene3D" id="2.130.10.10">
    <property type="entry name" value="YVTN repeat-like/Quinoprotein amine dehydrogenase"/>
    <property type="match status" value="1"/>
</dbReference>
<sequence length="283" mass="30879">MPLLTTFRRSRATSVMILLATAGLVGTAGAFGACGDANHSAAADSGTPAATRTPTYTFDVVNVYPHDPAAFTQGLQWHDNRLFESTGQVGTSGLREVDLSSGRVVRQQPLEQPHFGEGMVILGDKLYQLTWQSGKAFTYDWKTFTRTGTFSYDGEGWGLTTDGTSLIMSNGSASIVWRDPNTFAVTKTLSVTDRGTPVAAINELEWVKGEIWANVWQVDSIARIDPNTGTVIGWIDLSNLLPKIDRTGNEDVLNGIAYDAAKDRIFVTGKLWPKLYEISIKPR</sequence>
<reference evidence="3" key="1">
    <citation type="submission" date="2006-03" db="EMBL/GenBank/DDBJ databases">
        <title>Complete genome sequence of Gemmatimonas aurantiaca T-27 that represents a novel phylum Gemmatimonadetes.</title>
        <authorList>
            <person name="Takasaki K."/>
            <person name="Ichikawa N."/>
            <person name="Miura H."/>
            <person name="Matsushita S."/>
            <person name="Watanabe Y."/>
            <person name="Oguchi A."/>
            <person name="Ankai A."/>
            <person name="Yashiro I."/>
            <person name="Takahashi M."/>
            <person name="Terui Y."/>
            <person name="Fukui S."/>
            <person name="Yokoyama H."/>
            <person name="Tanikawa S."/>
            <person name="Hanada S."/>
            <person name="Kamagata Y."/>
            <person name="Fujita N."/>
        </authorList>
    </citation>
    <scope>NUCLEOTIDE SEQUENCE [LARGE SCALE GENOMIC DNA]</scope>
    <source>
        <strain evidence="3">T-27 / DSM 14586 / JCM 11422 / NBRC 100505</strain>
    </source>
</reference>
<gene>
    <name evidence="2" type="ordered locus">GAU_3909</name>
</gene>
<dbReference type="PANTHER" id="PTHR31270">
    <property type="entry name" value="GLUTAMINYL-PEPTIDE CYCLOTRANSFERASE"/>
    <property type="match status" value="1"/>
</dbReference>
<dbReference type="HOGENOM" id="CLU_060272_2_2_0"/>
<accession>C1AEM4</accession>
<dbReference type="PANTHER" id="PTHR31270:SF1">
    <property type="entry name" value="GLUTAMINYL-PEPTIDE CYCLOTRANSFERASE"/>
    <property type="match status" value="1"/>
</dbReference>
<dbReference type="InterPro" id="IPR007788">
    <property type="entry name" value="QCT"/>
</dbReference>
<protein>
    <submittedName>
        <fullName evidence="2">Putative glutamine cyclotransferase</fullName>
    </submittedName>
</protein>
<dbReference type="EMBL" id="AP009153">
    <property type="protein sequence ID" value="BAH40951.1"/>
    <property type="molecule type" value="Genomic_DNA"/>
</dbReference>
<proteinExistence type="predicted"/>
<dbReference type="InterPro" id="IPR015943">
    <property type="entry name" value="WD40/YVTN_repeat-like_dom_sf"/>
</dbReference>
<dbReference type="Proteomes" id="UP000002209">
    <property type="component" value="Chromosome"/>
</dbReference>
<keyword evidence="2" id="KW-0808">Transferase</keyword>
<dbReference type="Pfam" id="PF05096">
    <property type="entry name" value="Glu_cyclase_2"/>
    <property type="match status" value="1"/>
</dbReference>
<dbReference type="SUPFAM" id="SSF50969">
    <property type="entry name" value="YVTN repeat-like/Quinoprotein amine dehydrogenase"/>
    <property type="match status" value="1"/>
</dbReference>